<name>A0A0N9UU98_SPHMC</name>
<dbReference type="RefSeq" id="WP_054586497.1">
    <property type="nucleotide sequence ID" value="NZ_CP012700.1"/>
</dbReference>
<dbReference type="EMBL" id="CP012700">
    <property type="protein sequence ID" value="ALH78983.1"/>
    <property type="molecule type" value="Genomic_DNA"/>
</dbReference>
<evidence type="ECO:0000313" key="3">
    <source>
        <dbReference type="EMBL" id="ALH78983.1"/>
    </source>
</evidence>
<dbReference type="OrthoDB" id="7555861at2"/>
<feature type="signal peptide" evidence="2">
    <location>
        <begin position="1"/>
        <end position="24"/>
    </location>
</feature>
<dbReference type="Proteomes" id="UP000058074">
    <property type="component" value="Chromosome"/>
</dbReference>
<gene>
    <name evidence="3" type="ORF">AN936_00915</name>
</gene>
<dbReference type="PROSITE" id="PS51257">
    <property type="entry name" value="PROKAR_LIPOPROTEIN"/>
    <property type="match status" value="1"/>
</dbReference>
<keyword evidence="2" id="KW-0732">Signal</keyword>
<evidence type="ECO:0000313" key="4">
    <source>
        <dbReference type="Proteomes" id="UP000058074"/>
    </source>
</evidence>
<sequence length="246" mass="25207">MKVPYLAVGAALLSVLACSVPSTAADPLVLNDIEWKAAPAKGKGEPHLQVSRRKSNSSVSIDGSRRELAGTKAVLRGAAGPVSFTIVHAAGTLACTGVLKAAHDGAGRCRFAADPGFERDLASRGLAPEDRDDLLAMLLVDATIELADGLTAAGVQPKDDGDLIAAAALDVTPAYVRDLQSEAMTLTTIEDAIACKALDVDGAYVRGLAAAGYRKLSAHDVVGMKALGVSPEYARAMNRAASGSGK</sequence>
<dbReference type="AlphaFoldDB" id="A0A0N9UU98"/>
<accession>A0A0N9UU98</accession>
<proteinExistence type="predicted"/>
<reference evidence="3 4" key="1">
    <citation type="journal article" date="2015" name="Genome Announc.">
        <title>Complete Genome Sequence of Polypropylene Glycol- and Polyethylene Glycol-Degrading Sphingopyxis macrogoltabida Strain EY-1.</title>
        <authorList>
            <person name="Ohtsubo Y."/>
            <person name="Nagata Y."/>
            <person name="Numata M."/>
            <person name="Tsuchikane K."/>
            <person name="Hosoyama A."/>
            <person name="Yamazoe A."/>
            <person name="Tsuda M."/>
            <person name="Fujita N."/>
            <person name="Kawai F."/>
        </authorList>
    </citation>
    <scope>NUCLEOTIDE SEQUENCE [LARGE SCALE GENOMIC DNA]</scope>
    <source>
        <strain evidence="3 4">EY-1</strain>
    </source>
</reference>
<feature type="region of interest" description="Disordered" evidence="1">
    <location>
        <begin position="41"/>
        <end position="64"/>
    </location>
</feature>
<feature type="chain" id="PRO_5006039050" evidence="2">
    <location>
        <begin position="25"/>
        <end position="246"/>
    </location>
</feature>
<dbReference type="KEGG" id="smag:AN936_00915"/>
<protein>
    <submittedName>
        <fullName evidence="3">Uncharacterized protein</fullName>
    </submittedName>
</protein>
<evidence type="ECO:0000256" key="1">
    <source>
        <dbReference type="SAM" id="MobiDB-lite"/>
    </source>
</evidence>
<evidence type="ECO:0000256" key="2">
    <source>
        <dbReference type="SAM" id="SignalP"/>
    </source>
</evidence>
<organism evidence="3 4">
    <name type="scientific">Sphingopyxis macrogoltabida</name>
    <name type="common">Sphingomonas macrogoltabidus</name>
    <dbReference type="NCBI Taxonomy" id="33050"/>
    <lineage>
        <taxon>Bacteria</taxon>
        <taxon>Pseudomonadati</taxon>
        <taxon>Pseudomonadota</taxon>
        <taxon>Alphaproteobacteria</taxon>
        <taxon>Sphingomonadales</taxon>
        <taxon>Sphingomonadaceae</taxon>
        <taxon>Sphingopyxis</taxon>
    </lineage>
</organism>
<dbReference type="PATRIC" id="fig|33050.5.peg.189"/>